<evidence type="ECO:0000256" key="3">
    <source>
        <dbReference type="SAM" id="MobiDB-lite"/>
    </source>
</evidence>
<accession>A0A8S5VCX3</accession>
<feature type="coiled-coil region" evidence="2">
    <location>
        <begin position="1114"/>
        <end position="1178"/>
    </location>
</feature>
<dbReference type="InterPro" id="IPR010090">
    <property type="entry name" value="Phage_tape_meas"/>
</dbReference>
<evidence type="ECO:0000256" key="1">
    <source>
        <dbReference type="ARBA" id="ARBA00022465"/>
    </source>
</evidence>
<keyword evidence="1" id="KW-1188">Viral release from host cell</keyword>
<name>A0A8S5VCX3_9CAUD</name>
<dbReference type="NCBIfam" id="TIGR01760">
    <property type="entry name" value="tape_meas_TP901"/>
    <property type="match status" value="1"/>
</dbReference>
<sequence length="1829" mass="201543">MAKIREELEIVSSDDLNSLLNRLNKLKDEIKDTNNTTVKPKTDSSEIDKANIKLDNLRKNAQSGIDAKVNVQLDASDLKKLNNLPTAKAKVDFLVNKGTISKSIGKDLQAAIGKAYSDVSRKFKDFPGLDKEPNISLDNFMKRVPELSARQRSGIIQTLTDKGIISDKNIPESYETVYRLKSYLENAKKAVSKTIPSEAFTAPDLSLSATEYGNAINEQVKLVQNVLNASKFFADLSSKMNVKAAAKVSPEEMYKLMGVGSEKADTGNYVAYLADQIAKKANVYDIIDQVVTGALDPTQISQKDIANSISKITKKKESTPKASSTGKTKKKVKPVIDDSDDSDRPEGNIEKLYDELKDAYKNFVEARKARKTNSIHPSDYALKSAVFREAYAKVAPHLFDDEKEKFVGLKPMSQEVAQLAADSTRKTVEQIYSIKKPLKDLGYLGNNPDVSKIFDRISNRIIKINADKLNNRDNENGDTDEIIKNIGVMNKLASQLEDMIHADGHVDFAIKNLPTITKPATTASSLLDNSDIKKQTEETSDAITRTADQVIDAKSKEADAVVAANDKIAESEKKVTNQVTDAAKEQNNTIKTVFGLKNVNSNLTEEPVTPPELDGLKQLSQREFGDAQKYIKVYEDTNRTIYTLTQTYKKQFDANGNLLAEGYENAIAYYDSYEKLEGEAVKLSKKINSNYAKLDTERYKSTDKQNPNYLKKLQDDIKSDQQDLSELHRIARLNASLSNNNYTYQDFTQALRKGSAESARSLSATRKTNRDNFNVQKDTLNTDLSKQISDVESLGQAGAIAAAKLQTVQQALVGITTPSGLEDTKKQIEDIGKQFDANKTRESALNYVHNLEQGLTGKLPITKQNSATSQFKDSINRTNGTWTGPLADLDKTFKFNRNTTATEIDGYIADAKKLGDIGKESAEAFSNLKTNLENCYTESGLKQIQTQMRGISKEMSTAKKQADEAAKNSETAKINDQYTQIMSDMSNLEKKNKELRTALKSDKNADYIKNITAERDAYKQAVAGADEYIDKHREVLGDKAVKQYNTAKSRAGQVETDIENDIAAQTKAIDTKDFTDRYTSAIADVKALGEAYKELGSIQKEAFSKKSGQSATTLDDYNQRITTAQNKIKTLTTKVQDFRDNVWGSDAAQVDKLNQKVFDNYEKQFDNMSNTKDNYTADLVEAMKTAYQLKRSTEASLLKKAMNVSLDSGQSAELKGKNSYASQLYGSLRDQVIEQFGKDFQEQAISDLRTTANSQRSDILNTNFKTLSDDIGQYVSSVTKAGRASKQFESDFSGISTDLVNLQNTFTNPSKLNSQGIAEYFDQMNAIAKNYESLKQHYSSGIGKISLDYEQALGAISGEKSVGKNSNYLRAAQSYIEEYNGIWSKYNEDVKQFAEGSAERQQLTAQAEKDSTETIKKMHNLAKNASKYEKVTNKGTEIDWTANRTKNTKDASAFLSQYASSIGLTSEISTKINESTGQVTKTFTDISGNTVTLTGNIDKFNDSLRVTQSLVSKSGSGMSSFGNSIKGLVSGNFKGAISDIASYVSYFQVTMKTIQQAKQGFNDFLNYDSDLTNISYTMDLSKNQLQSLGSSAIDMAKDLSMSLDNTMDIYKIYANMNTTASEIQETAKPTAILSNLSGVDASTAADQVQGILQQFHMLEDGSTTAADASMHIVDVLDKVSGSVGIDYAKGIKIISDAVQASGQVAYDAGMSYEQLAAITAKVSERTREDGSSIGNALKTIITRTTKVGKMPQYADEVDNATLSNASASLHAIGVDVYNPDGSDRGIITVMSELKDKWDDLTDAQQAKIAFDVAATRLKASLCMKKFILE</sequence>
<proteinExistence type="predicted"/>
<keyword evidence="1" id="KW-1245">Viral tail assembly</keyword>
<feature type="domain" description="Phage tail tape measure protein" evidence="4">
    <location>
        <begin position="1591"/>
        <end position="1809"/>
    </location>
</feature>
<dbReference type="EMBL" id="BK016244">
    <property type="protein sequence ID" value="DAG04479.1"/>
    <property type="molecule type" value="Genomic_DNA"/>
</dbReference>
<protein>
    <submittedName>
        <fullName evidence="5">Minor tail protein</fullName>
    </submittedName>
</protein>
<keyword evidence="2" id="KW-0175">Coiled coil</keyword>
<organism evidence="5">
    <name type="scientific">Siphoviridae sp. ctDXu9</name>
    <dbReference type="NCBI Taxonomy" id="2825387"/>
    <lineage>
        <taxon>Viruses</taxon>
        <taxon>Duplodnaviria</taxon>
        <taxon>Heunggongvirae</taxon>
        <taxon>Uroviricota</taxon>
        <taxon>Caudoviricetes</taxon>
    </lineage>
</organism>
<dbReference type="Pfam" id="PF10145">
    <property type="entry name" value="PhageMin_Tail"/>
    <property type="match status" value="1"/>
</dbReference>
<feature type="region of interest" description="Disordered" evidence="3">
    <location>
        <begin position="311"/>
        <end position="348"/>
    </location>
</feature>
<evidence type="ECO:0000256" key="2">
    <source>
        <dbReference type="SAM" id="Coils"/>
    </source>
</evidence>
<evidence type="ECO:0000313" key="5">
    <source>
        <dbReference type="EMBL" id="DAG04479.1"/>
    </source>
</evidence>
<evidence type="ECO:0000259" key="4">
    <source>
        <dbReference type="Pfam" id="PF10145"/>
    </source>
</evidence>
<dbReference type="GO" id="GO:0098003">
    <property type="term" value="P:viral tail assembly"/>
    <property type="evidence" value="ECO:0007669"/>
    <property type="project" value="UniProtKB-KW"/>
</dbReference>
<reference evidence="5" key="1">
    <citation type="journal article" date="2021" name="Proc. Natl. Acad. Sci. U.S.A.">
        <title>A Catalog of Tens of Thousands of Viruses from Human Metagenomes Reveals Hidden Associations with Chronic Diseases.</title>
        <authorList>
            <person name="Tisza M.J."/>
            <person name="Buck C.B."/>
        </authorList>
    </citation>
    <scope>NUCLEOTIDE SEQUENCE</scope>
    <source>
        <strain evidence="5">CtDXu9</strain>
    </source>
</reference>
<feature type="coiled-coil region" evidence="2">
    <location>
        <begin position="941"/>
        <end position="1005"/>
    </location>
</feature>